<name>A0ABQ9J0Q5_9CUCU</name>
<organism evidence="1 2">
    <name type="scientific">Molorchus minor</name>
    <dbReference type="NCBI Taxonomy" id="1323400"/>
    <lineage>
        <taxon>Eukaryota</taxon>
        <taxon>Metazoa</taxon>
        <taxon>Ecdysozoa</taxon>
        <taxon>Arthropoda</taxon>
        <taxon>Hexapoda</taxon>
        <taxon>Insecta</taxon>
        <taxon>Pterygota</taxon>
        <taxon>Neoptera</taxon>
        <taxon>Endopterygota</taxon>
        <taxon>Coleoptera</taxon>
        <taxon>Polyphaga</taxon>
        <taxon>Cucujiformia</taxon>
        <taxon>Chrysomeloidea</taxon>
        <taxon>Cerambycidae</taxon>
        <taxon>Lamiinae</taxon>
        <taxon>Monochamini</taxon>
        <taxon>Molorchus</taxon>
    </lineage>
</organism>
<dbReference type="Proteomes" id="UP001162164">
    <property type="component" value="Unassembled WGS sequence"/>
</dbReference>
<proteinExistence type="predicted"/>
<accession>A0ABQ9J0Q5</accession>
<protein>
    <submittedName>
        <fullName evidence="1">Uncharacterized protein</fullName>
    </submittedName>
</protein>
<keyword evidence="2" id="KW-1185">Reference proteome</keyword>
<reference evidence="1" key="1">
    <citation type="journal article" date="2023" name="Insect Mol. Biol.">
        <title>Genome sequencing provides insights into the evolution of gene families encoding plant cell wall-degrading enzymes in longhorned beetles.</title>
        <authorList>
            <person name="Shin N.R."/>
            <person name="Okamura Y."/>
            <person name="Kirsch R."/>
            <person name="Pauchet Y."/>
        </authorList>
    </citation>
    <scope>NUCLEOTIDE SEQUENCE</scope>
    <source>
        <strain evidence="1">MMC_N1</strain>
    </source>
</reference>
<evidence type="ECO:0000313" key="2">
    <source>
        <dbReference type="Proteomes" id="UP001162164"/>
    </source>
</evidence>
<comment type="caution">
    <text evidence="1">The sequence shown here is derived from an EMBL/GenBank/DDBJ whole genome shotgun (WGS) entry which is preliminary data.</text>
</comment>
<gene>
    <name evidence="1" type="ORF">NQ317_006628</name>
</gene>
<dbReference type="EMBL" id="JAPWTJ010001600">
    <property type="protein sequence ID" value="KAJ8970629.1"/>
    <property type="molecule type" value="Genomic_DNA"/>
</dbReference>
<sequence>MTDINLENFRKVPDEIIEDANKIVVEKLISIQQTEFNDHMLFKWTNKSIFPVTLLLNRISINICR</sequence>
<evidence type="ECO:0000313" key="1">
    <source>
        <dbReference type="EMBL" id="KAJ8970629.1"/>
    </source>
</evidence>